<keyword evidence="3" id="KW-1185">Reference proteome</keyword>
<accession>A0ABZ1WEZ3</accession>
<dbReference type="InterPro" id="IPR029058">
    <property type="entry name" value="AB_hydrolase_fold"/>
</dbReference>
<evidence type="ECO:0000313" key="3">
    <source>
        <dbReference type="Proteomes" id="UP001432014"/>
    </source>
</evidence>
<dbReference type="Proteomes" id="UP001432014">
    <property type="component" value="Chromosome"/>
</dbReference>
<sequence length="571" mass="61794">METKTLDDVNLNNLLTARFAYESLASAFAKHIEAWQTTVVDRLERSRWTGSTADQVHADLRVFAGKLKAADQELVLVGSALAEAHRSIALAQSKLIQVMDDAKAAGITVKPDGSMTWNNDRDSSGFAGPGAANKAEALSLRLRDVLSEADHADQEISRRLRHFVDNATSGTGLDNATAEADRKANQGRLDIPDAKATPEQVKAWWNGLTPGEQEQLVQNHPEEIGNRDGIPAVGRDEANRLTLKREHDRLQSEFDKLGPEPVERLMPGEVVYAESMEHMQWREKHADLEDKLKGINAIQSRLDDTVTLDHPRSYLLGFDTEGKGHAIVAINNPDTADNVVTYVPGTGARLGSIPGDINRSDDMVAAAGQADSTKTTSSITWVGYDAPQTIFPQAADDSYADGARDKLHSFETGLRATHEGLPSHNTILGHSYGSTTVGYALRDRTLPVDDVIFVGSPGVGVDNAKDLHVDPNHVYAGRGDADAIEWALPENPADYVRDGVSEWGTKITNGFGALAPYSGFHAEADNHLAFGRDPANGHFGGQEIPTDPGTEHSDYWQGSSLHAMGKIIAGK</sequence>
<dbReference type="SUPFAM" id="SSF53474">
    <property type="entry name" value="alpha/beta-Hydrolases"/>
    <property type="match status" value="1"/>
</dbReference>
<dbReference type="RefSeq" id="WP_329494429.1">
    <property type="nucleotide sequence ID" value="NZ_CP108460.1"/>
</dbReference>
<dbReference type="EMBL" id="CP108482">
    <property type="protein sequence ID" value="WUS59470.1"/>
    <property type="molecule type" value="Genomic_DNA"/>
</dbReference>
<evidence type="ECO:0000259" key="1">
    <source>
        <dbReference type="Pfam" id="PF06259"/>
    </source>
</evidence>
<name>A0ABZ1WEZ3_9ACTN</name>
<keyword evidence="2" id="KW-0378">Hydrolase</keyword>
<dbReference type="GO" id="GO:0016787">
    <property type="term" value="F:hydrolase activity"/>
    <property type="evidence" value="ECO:0007669"/>
    <property type="project" value="UniProtKB-KW"/>
</dbReference>
<proteinExistence type="predicted"/>
<gene>
    <name evidence="2" type="ORF">OG469_30570</name>
</gene>
<protein>
    <submittedName>
        <fullName evidence="2">Alpha/beta hydrolase family protein</fullName>
    </submittedName>
</protein>
<evidence type="ECO:0000313" key="2">
    <source>
        <dbReference type="EMBL" id="WUS59470.1"/>
    </source>
</evidence>
<reference evidence="2 3" key="1">
    <citation type="submission" date="2022-10" db="EMBL/GenBank/DDBJ databases">
        <title>The complete genomes of actinobacterial strains from the NBC collection.</title>
        <authorList>
            <person name="Joergensen T.S."/>
            <person name="Alvarez Arevalo M."/>
            <person name="Sterndorff E.B."/>
            <person name="Faurdal D."/>
            <person name="Vuksanovic O."/>
            <person name="Mourched A.-S."/>
            <person name="Charusanti P."/>
            <person name="Shaw S."/>
            <person name="Blin K."/>
            <person name="Weber T."/>
        </authorList>
    </citation>
    <scope>NUCLEOTIDE SEQUENCE [LARGE SCALE GENOMIC DNA]</scope>
    <source>
        <strain evidence="2 3">NBC_01247</strain>
    </source>
</reference>
<feature type="domain" description="DUF1023" evidence="1">
    <location>
        <begin position="319"/>
        <end position="486"/>
    </location>
</feature>
<dbReference type="InterPro" id="IPR010427">
    <property type="entry name" value="DUF1023"/>
</dbReference>
<dbReference type="Pfam" id="PF06259">
    <property type="entry name" value="Abhydrolase_8"/>
    <property type="match status" value="1"/>
</dbReference>
<organism evidence="2 3">
    <name type="scientific">Kitasatospora herbaricolor</name>
    <dbReference type="NCBI Taxonomy" id="68217"/>
    <lineage>
        <taxon>Bacteria</taxon>
        <taxon>Bacillati</taxon>
        <taxon>Actinomycetota</taxon>
        <taxon>Actinomycetes</taxon>
        <taxon>Kitasatosporales</taxon>
        <taxon>Streptomycetaceae</taxon>
        <taxon>Kitasatospora</taxon>
    </lineage>
</organism>